<name>A0A847RUE0_9BACT</name>
<evidence type="ECO:0000256" key="1">
    <source>
        <dbReference type="SAM" id="SignalP"/>
    </source>
</evidence>
<feature type="signal peptide" evidence="1">
    <location>
        <begin position="1"/>
        <end position="26"/>
    </location>
</feature>
<dbReference type="PANTHER" id="PTHR41339:SF1">
    <property type="entry name" value="SECRETED PROTEIN"/>
    <property type="match status" value="1"/>
</dbReference>
<sequence>MKKKFLPMTFVSVAALLSLMAGTSCKKESNVSRQDRVVVAGGPSGVSGTCGDSTIKGVITSNIVLKSCKVYNLDGLVYVANNAVMTIEPGTVVKGVKGIPPEATNPGTPGGGLIVTKGSKLIADGTAADPIIFTSGDVAPKSGDWAGVAIIGRATSNHLSAVSLPGIGGVPMADISYGGPSNNVPNDNSGILRYVRIEYAGYELSPDNSLSGLTLAGVGNGTTLDFIEVYKSRTDAFGISGGTFNASHLLAIDPLDDMFDISDGYTGTITYALGISDPSRADKSQSNGFECDNNYNGDAITPYTHPILNYVTIIGQRDATAAGITNGLPSGTGKYGRAAHIRRNAEFTINNSIFIGYWYGISLDRQRPAAGDNSQTKYTNGTSTLTSNYVHAYVYPYATEINYASFGAFTPLGVTNRGYVNADPNMNIKLGAPFSATRIIRNYIPQVLSPARLVGAFPTGQTTWADGWTVL</sequence>
<reference evidence="2 3" key="1">
    <citation type="submission" date="2020-04" db="EMBL/GenBank/DDBJ databases">
        <authorList>
            <person name="Yin C."/>
        </authorList>
    </citation>
    <scope>NUCLEOTIDE SEQUENCE [LARGE SCALE GENOMIC DNA]</scope>
    <source>
        <strain evidence="2 3">Ae27</strain>
    </source>
</reference>
<accession>A0A847RUE0</accession>
<keyword evidence="1" id="KW-0732">Signal</keyword>
<dbReference type="RefSeq" id="WP_168870475.1">
    <property type="nucleotide sequence ID" value="NZ_JABAIA010000001.1"/>
</dbReference>
<dbReference type="Proteomes" id="UP000570474">
    <property type="component" value="Unassembled WGS sequence"/>
</dbReference>
<dbReference type="PANTHER" id="PTHR41339">
    <property type="entry name" value="LIPL48"/>
    <property type="match status" value="1"/>
</dbReference>
<dbReference type="PROSITE" id="PS51257">
    <property type="entry name" value="PROKAR_LIPOPROTEIN"/>
    <property type="match status" value="1"/>
</dbReference>
<dbReference type="AlphaFoldDB" id="A0A847RUE0"/>
<keyword evidence="3" id="KW-1185">Reference proteome</keyword>
<protein>
    <submittedName>
        <fullName evidence="2">Uncharacterized protein</fullName>
    </submittedName>
</protein>
<proteinExistence type="predicted"/>
<gene>
    <name evidence="2" type="ORF">HGH92_09435</name>
</gene>
<comment type="caution">
    <text evidence="2">The sequence shown here is derived from an EMBL/GenBank/DDBJ whole genome shotgun (WGS) entry which is preliminary data.</text>
</comment>
<evidence type="ECO:0000313" key="3">
    <source>
        <dbReference type="Proteomes" id="UP000570474"/>
    </source>
</evidence>
<organism evidence="2 3">
    <name type="scientific">Chitinophaga varians</name>
    <dbReference type="NCBI Taxonomy" id="2202339"/>
    <lineage>
        <taxon>Bacteria</taxon>
        <taxon>Pseudomonadati</taxon>
        <taxon>Bacteroidota</taxon>
        <taxon>Chitinophagia</taxon>
        <taxon>Chitinophagales</taxon>
        <taxon>Chitinophagaceae</taxon>
        <taxon>Chitinophaga</taxon>
    </lineage>
</organism>
<evidence type="ECO:0000313" key="2">
    <source>
        <dbReference type="EMBL" id="NLR64525.1"/>
    </source>
</evidence>
<feature type="chain" id="PRO_5032874088" evidence="1">
    <location>
        <begin position="27"/>
        <end position="471"/>
    </location>
</feature>
<dbReference type="EMBL" id="JABAIA010000001">
    <property type="protein sequence ID" value="NLR64525.1"/>
    <property type="molecule type" value="Genomic_DNA"/>
</dbReference>